<reference evidence="9" key="1">
    <citation type="submission" date="2016-10" db="EMBL/GenBank/DDBJ databases">
        <authorList>
            <person name="Varghese N."/>
            <person name="Submissions S."/>
        </authorList>
    </citation>
    <scope>NUCLEOTIDE SEQUENCE [LARGE SCALE GENOMIC DNA]</scope>
    <source>
        <strain evidence="9">DSM 3384</strain>
    </source>
</reference>
<evidence type="ECO:0000256" key="1">
    <source>
        <dbReference type="ARBA" id="ARBA00001936"/>
    </source>
</evidence>
<name>A0A1H2K156_9BACT</name>
<dbReference type="PANTHER" id="PTHR12992">
    <property type="entry name" value="NUDIX HYDROLASE"/>
    <property type="match status" value="1"/>
</dbReference>
<dbReference type="InterPro" id="IPR015797">
    <property type="entry name" value="NUDIX_hydrolase-like_dom_sf"/>
</dbReference>
<evidence type="ECO:0000256" key="6">
    <source>
        <dbReference type="ARBA" id="ARBA00023211"/>
    </source>
</evidence>
<keyword evidence="5" id="KW-0460">Magnesium</keyword>
<evidence type="ECO:0000256" key="5">
    <source>
        <dbReference type="ARBA" id="ARBA00022842"/>
    </source>
</evidence>
<dbReference type="Gene3D" id="3.90.79.10">
    <property type="entry name" value="Nucleoside Triphosphate Pyrophosphohydrolase"/>
    <property type="match status" value="1"/>
</dbReference>
<keyword evidence="3" id="KW-0479">Metal-binding</keyword>
<dbReference type="PANTHER" id="PTHR12992:SF11">
    <property type="entry name" value="MITOCHONDRIAL COENZYME A DIPHOSPHATASE NUDT8"/>
    <property type="match status" value="1"/>
</dbReference>
<dbReference type="PROSITE" id="PS51462">
    <property type="entry name" value="NUDIX"/>
    <property type="match status" value="1"/>
</dbReference>
<dbReference type="Proteomes" id="UP000199608">
    <property type="component" value="Unassembled WGS sequence"/>
</dbReference>
<evidence type="ECO:0000313" key="9">
    <source>
        <dbReference type="Proteomes" id="UP000199608"/>
    </source>
</evidence>
<dbReference type="GO" id="GO:0046872">
    <property type="term" value="F:metal ion binding"/>
    <property type="evidence" value="ECO:0007669"/>
    <property type="project" value="UniProtKB-KW"/>
</dbReference>
<comment type="cofactor">
    <cofactor evidence="1">
        <name>Mn(2+)</name>
        <dbReference type="ChEBI" id="CHEBI:29035"/>
    </cofactor>
</comment>
<feature type="domain" description="Nudix hydrolase" evidence="7">
    <location>
        <begin position="29"/>
        <end position="165"/>
    </location>
</feature>
<evidence type="ECO:0000256" key="4">
    <source>
        <dbReference type="ARBA" id="ARBA00022801"/>
    </source>
</evidence>
<dbReference type="InterPro" id="IPR000086">
    <property type="entry name" value="NUDIX_hydrolase_dom"/>
</dbReference>
<dbReference type="EMBL" id="FNLL01000018">
    <property type="protein sequence ID" value="SDU62138.1"/>
    <property type="molecule type" value="Genomic_DNA"/>
</dbReference>
<proteinExistence type="predicted"/>
<dbReference type="AlphaFoldDB" id="A0A1H2K156"/>
<evidence type="ECO:0000256" key="3">
    <source>
        <dbReference type="ARBA" id="ARBA00022723"/>
    </source>
</evidence>
<dbReference type="SUPFAM" id="SSF55811">
    <property type="entry name" value="Nudix"/>
    <property type="match status" value="1"/>
</dbReference>
<sequence>MNKNECIDIIRSAVQNGSHPGPPEADLFQPTSVIALFVFNKEIELLFIQKADIKGYPWRNQMAFPGGHKDKNDLSTKDTALRELTEEMGISRENVDVIGSLGHFQTINSKDIEAWTGIWNHKDRIRHDASEISRVFQIPLKYLIDLHKEKQFHLHSPNVMLLTYPYEDVLIWGVTAKIVYHLIEILLKNR</sequence>
<keyword evidence="6" id="KW-0464">Manganese</keyword>
<keyword evidence="9" id="KW-1185">Reference proteome</keyword>
<dbReference type="GO" id="GO:0010945">
    <property type="term" value="F:coenzyme A diphosphatase activity"/>
    <property type="evidence" value="ECO:0007669"/>
    <property type="project" value="InterPro"/>
</dbReference>
<accession>A0A1H2K156</accession>
<dbReference type="RefSeq" id="WP_092238174.1">
    <property type="nucleotide sequence ID" value="NZ_FNLL01000018.1"/>
</dbReference>
<dbReference type="CDD" id="cd03426">
    <property type="entry name" value="NUDIX_CoAse_Nudt7"/>
    <property type="match status" value="1"/>
</dbReference>
<protein>
    <submittedName>
        <fullName evidence="8">8-oxo-dGTP pyrophosphatase MutT, NUDIX family</fullName>
    </submittedName>
</protein>
<evidence type="ECO:0000259" key="7">
    <source>
        <dbReference type="PROSITE" id="PS51462"/>
    </source>
</evidence>
<dbReference type="Pfam" id="PF00293">
    <property type="entry name" value="NUDIX"/>
    <property type="match status" value="1"/>
</dbReference>
<comment type="cofactor">
    <cofactor evidence="2">
        <name>Mg(2+)</name>
        <dbReference type="ChEBI" id="CHEBI:18420"/>
    </cofactor>
</comment>
<evidence type="ECO:0000313" key="8">
    <source>
        <dbReference type="EMBL" id="SDU62138.1"/>
    </source>
</evidence>
<organism evidence="8 9">
    <name type="scientific">Desulfobacula phenolica</name>
    <dbReference type="NCBI Taxonomy" id="90732"/>
    <lineage>
        <taxon>Bacteria</taxon>
        <taxon>Pseudomonadati</taxon>
        <taxon>Thermodesulfobacteriota</taxon>
        <taxon>Desulfobacteria</taxon>
        <taxon>Desulfobacterales</taxon>
        <taxon>Desulfobacteraceae</taxon>
        <taxon>Desulfobacula</taxon>
    </lineage>
</organism>
<evidence type="ECO:0000256" key="2">
    <source>
        <dbReference type="ARBA" id="ARBA00001946"/>
    </source>
</evidence>
<gene>
    <name evidence="8" type="ORF">SAMN04487931_11836</name>
</gene>
<keyword evidence="4" id="KW-0378">Hydrolase</keyword>
<dbReference type="InterPro" id="IPR045121">
    <property type="entry name" value="CoAse"/>
</dbReference>